<dbReference type="Proteomes" id="UP000298030">
    <property type="component" value="Unassembled WGS sequence"/>
</dbReference>
<sequence length="111" mass="12004">MAEQRQSISVFWDASARPVPGLSGFQITLGLVTTFKLYTDLEGHNGPSPSFRSQVQCAGVTLVDTASQGRAGAASKMIIGDLSYAAISDYHRSDTRPCSGHVRSMLRRPFL</sequence>
<keyword evidence="2" id="KW-1185">Reference proteome</keyword>
<dbReference type="EMBL" id="QPFP01000006">
    <property type="protein sequence ID" value="TEB36154.1"/>
    <property type="molecule type" value="Genomic_DNA"/>
</dbReference>
<dbReference type="STRING" id="71717.A0A4Y7TQC4"/>
<proteinExistence type="predicted"/>
<name>A0A4Y7TQC4_COPMI</name>
<reference evidence="1 2" key="1">
    <citation type="journal article" date="2019" name="Nat. Ecol. Evol.">
        <title>Megaphylogeny resolves global patterns of mushroom evolution.</title>
        <authorList>
            <person name="Varga T."/>
            <person name="Krizsan K."/>
            <person name="Foldi C."/>
            <person name="Dima B."/>
            <person name="Sanchez-Garcia M."/>
            <person name="Sanchez-Ramirez S."/>
            <person name="Szollosi G.J."/>
            <person name="Szarkandi J.G."/>
            <person name="Papp V."/>
            <person name="Albert L."/>
            <person name="Andreopoulos W."/>
            <person name="Angelini C."/>
            <person name="Antonin V."/>
            <person name="Barry K.W."/>
            <person name="Bougher N.L."/>
            <person name="Buchanan P."/>
            <person name="Buyck B."/>
            <person name="Bense V."/>
            <person name="Catcheside P."/>
            <person name="Chovatia M."/>
            <person name="Cooper J."/>
            <person name="Damon W."/>
            <person name="Desjardin D."/>
            <person name="Finy P."/>
            <person name="Geml J."/>
            <person name="Haridas S."/>
            <person name="Hughes K."/>
            <person name="Justo A."/>
            <person name="Karasinski D."/>
            <person name="Kautmanova I."/>
            <person name="Kiss B."/>
            <person name="Kocsube S."/>
            <person name="Kotiranta H."/>
            <person name="LaButti K.M."/>
            <person name="Lechner B.E."/>
            <person name="Liimatainen K."/>
            <person name="Lipzen A."/>
            <person name="Lukacs Z."/>
            <person name="Mihaltcheva S."/>
            <person name="Morgado L.N."/>
            <person name="Niskanen T."/>
            <person name="Noordeloos M.E."/>
            <person name="Ohm R.A."/>
            <person name="Ortiz-Santana B."/>
            <person name="Ovrebo C."/>
            <person name="Racz N."/>
            <person name="Riley R."/>
            <person name="Savchenko A."/>
            <person name="Shiryaev A."/>
            <person name="Soop K."/>
            <person name="Spirin V."/>
            <person name="Szebenyi C."/>
            <person name="Tomsovsky M."/>
            <person name="Tulloss R.E."/>
            <person name="Uehling J."/>
            <person name="Grigoriev I.V."/>
            <person name="Vagvolgyi C."/>
            <person name="Papp T."/>
            <person name="Martin F.M."/>
            <person name="Miettinen O."/>
            <person name="Hibbett D.S."/>
            <person name="Nagy L.G."/>
        </authorList>
    </citation>
    <scope>NUCLEOTIDE SEQUENCE [LARGE SCALE GENOMIC DNA]</scope>
    <source>
        <strain evidence="1 2">FP101781</strain>
    </source>
</reference>
<dbReference type="OrthoDB" id="2994818at2759"/>
<protein>
    <submittedName>
        <fullName evidence="1">Uncharacterized protein</fullName>
    </submittedName>
</protein>
<organism evidence="1 2">
    <name type="scientific">Coprinellus micaceus</name>
    <name type="common">Glistening ink-cap mushroom</name>
    <name type="synonym">Coprinus micaceus</name>
    <dbReference type="NCBI Taxonomy" id="71717"/>
    <lineage>
        <taxon>Eukaryota</taxon>
        <taxon>Fungi</taxon>
        <taxon>Dikarya</taxon>
        <taxon>Basidiomycota</taxon>
        <taxon>Agaricomycotina</taxon>
        <taxon>Agaricomycetes</taxon>
        <taxon>Agaricomycetidae</taxon>
        <taxon>Agaricales</taxon>
        <taxon>Agaricineae</taxon>
        <taxon>Psathyrellaceae</taxon>
        <taxon>Coprinellus</taxon>
    </lineage>
</organism>
<gene>
    <name evidence="1" type="ORF">FA13DRAFT_1727719</name>
</gene>
<comment type="caution">
    <text evidence="1">The sequence shown here is derived from an EMBL/GenBank/DDBJ whole genome shotgun (WGS) entry which is preliminary data.</text>
</comment>
<dbReference type="AlphaFoldDB" id="A0A4Y7TQC4"/>
<evidence type="ECO:0000313" key="1">
    <source>
        <dbReference type="EMBL" id="TEB36154.1"/>
    </source>
</evidence>
<evidence type="ECO:0000313" key="2">
    <source>
        <dbReference type="Proteomes" id="UP000298030"/>
    </source>
</evidence>
<accession>A0A4Y7TQC4</accession>